<dbReference type="EMBL" id="JBAKBA010000057">
    <property type="protein sequence ID" value="MEL0660793.1"/>
    <property type="molecule type" value="Genomic_DNA"/>
</dbReference>
<dbReference type="RefSeq" id="WP_341629179.1">
    <property type="nucleotide sequence ID" value="NZ_JBAKBA010000057.1"/>
</dbReference>
<gene>
    <name evidence="3" type="ORF">V6255_16795</name>
</gene>
<dbReference type="Pfam" id="PF08787">
    <property type="entry name" value="Alginate_lyase2"/>
    <property type="match status" value="1"/>
</dbReference>
<dbReference type="InterPro" id="IPR013320">
    <property type="entry name" value="ConA-like_dom_sf"/>
</dbReference>
<proteinExistence type="predicted"/>
<evidence type="ECO:0000313" key="3">
    <source>
        <dbReference type="EMBL" id="MEL0660793.1"/>
    </source>
</evidence>
<dbReference type="SUPFAM" id="SSF49899">
    <property type="entry name" value="Concanavalin A-like lectins/glucanases"/>
    <property type="match status" value="1"/>
</dbReference>
<comment type="caution">
    <text evidence="3">The sequence shown here is derived from an EMBL/GenBank/DDBJ whole genome shotgun (WGS) entry which is preliminary data.</text>
</comment>
<keyword evidence="1" id="KW-0732">Signal</keyword>
<dbReference type="InterPro" id="IPR014895">
    <property type="entry name" value="Alginate_lyase_2"/>
</dbReference>
<name>A0ABU9HG48_9GAMM</name>
<keyword evidence="4" id="KW-1185">Reference proteome</keyword>
<evidence type="ECO:0000313" key="4">
    <source>
        <dbReference type="Proteomes" id="UP001366060"/>
    </source>
</evidence>
<dbReference type="Gene3D" id="2.60.120.200">
    <property type="match status" value="1"/>
</dbReference>
<reference evidence="3 4" key="1">
    <citation type="submission" date="2024-02" db="EMBL/GenBank/DDBJ databases">
        <title>Bacteria isolated from the canopy kelp, Nereocystis luetkeana.</title>
        <authorList>
            <person name="Pfister C.A."/>
            <person name="Younker I.T."/>
            <person name="Light S.H."/>
        </authorList>
    </citation>
    <scope>NUCLEOTIDE SEQUENCE [LARGE SCALE GENOMIC DNA]</scope>
    <source>
        <strain evidence="3 4">TI.2.07</strain>
    </source>
</reference>
<evidence type="ECO:0000259" key="2">
    <source>
        <dbReference type="Pfam" id="PF08787"/>
    </source>
</evidence>
<dbReference type="Proteomes" id="UP001366060">
    <property type="component" value="Unassembled WGS sequence"/>
</dbReference>
<accession>A0ABU9HG48</accession>
<protein>
    <submittedName>
        <fullName evidence="3">Polysaccharide lyase family 7 protein</fullName>
    </submittedName>
</protein>
<organism evidence="3 4">
    <name type="scientific">Psychromonas arctica</name>
    <dbReference type="NCBI Taxonomy" id="168275"/>
    <lineage>
        <taxon>Bacteria</taxon>
        <taxon>Pseudomonadati</taxon>
        <taxon>Pseudomonadota</taxon>
        <taxon>Gammaproteobacteria</taxon>
        <taxon>Alteromonadales</taxon>
        <taxon>Psychromonadaceae</taxon>
        <taxon>Psychromonas</taxon>
    </lineage>
</organism>
<keyword evidence="3" id="KW-0456">Lyase</keyword>
<feature type="signal peptide" evidence="1">
    <location>
        <begin position="1"/>
        <end position="32"/>
    </location>
</feature>
<feature type="domain" description="Alginate lyase 2" evidence="2">
    <location>
        <begin position="51"/>
        <end position="324"/>
    </location>
</feature>
<feature type="chain" id="PRO_5046946136" evidence="1">
    <location>
        <begin position="33"/>
        <end position="324"/>
    </location>
</feature>
<dbReference type="GO" id="GO:0016829">
    <property type="term" value="F:lyase activity"/>
    <property type="evidence" value="ECO:0007669"/>
    <property type="project" value="UniProtKB-KW"/>
</dbReference>
<sequence length="324" mass="35467">MLNKSTFATVNNKVFKLAALACSFALLGCANTASDNAQSIQTKAGSPASQFDLLGWTISVPVDADGNGKSDQIKEKALAGGYSDENFFYLAQDGGMVFKSPVKGAKTSKNTKYTRSELREMMRRGNTSYNTKGVGGNNWVFSTAPTSDQENAGGVDGTLEATLAVNHVTTTGVSWQQGRVIIGQIHANDDEPVRLYYRKLPNHQKGSIYFAHEPNSEADEQWIDIIGNSLPNYWNQDATPAEPEDGIELGEKFSYRIKVTGHELAVTIMRPGKADTTKTVDMSNSQYDVGGQYMYFKAGVYNQNKTGDAKDYVQATFYDLKVTH</sequence>
<evidence type="ECO:0000256" key="1">
    <source>
        <dbReference type="SAM" id="SignalP"/>
    </source>
</evidence>
<dbReference type="PROSITE" id="PS51257">
    <property type="entry name" value="PROKAR_LIPOPROTEIN"/>
    <property type="match status" value="1"/>
</dbReference>